<dbReference type="GO" id="GO:0005737">
    <property type="term" value="C:cytoplasm"/>
    <property type="evidence" value="ECO:0007669"/>
    <property type="project" value="TreeGrafter"/>
</dbReference>
<dbReference type="Gene3D" id="1.25.40.510">
    <property type="entry name" value="GLE1-like"/>
    <property type="match status" value="1"/>
</dbReference>
<sequence length="549" mass="59357">MARPSAVSPRNVQSSPLRPSPDRRQISDYLSDDRNSEASHNEALEFARLEHTRVRLNAIRISEIHQLQEEQRRISEQQKKEQERLRAETALREEQERLRLLQAKKVEPLPPQPDPPKPQEKQQTPPPKVAAAQPAVNGAAAASAPAPQAKPKPVAAQPQQLQTPPTDSPVVKTEPAKASPSPFAQAASKPSPFGQQANGTTPPAAAQPAPQPVARPAPAPAPAPATPTAPPAAQDAYVKIHQELKKVRAVLGQQSKLAGSPLKGKLGELRRSVRKSVGQLSGVKGANNQAINTIVAALQESLSPSTPSDPVNASLFVKDNRQSVEGAAHNAEQLPSAFIYLLNHFAKAIILQFTTEASVDPKAVEPIGIVTAHVFSNPAFHWRGKSMIDILIAKFRISCPVLFGVYGSEDTERGRTLLGWRKEDGGWVTDRTHSDRMTGLGAGYASISLRDFSKASKKNPYPPSNYWQAVAAIVNTPAGRTTNTHYRVLKALIDGHEARFIQFYGTAAIAALRVAVVDFPQRAPPNSQDAQAVQVLRHQLQKNSGLVLA</sequence>
<dbReference type="GO" id="GO:0000822">
    <property type="term" value="F:inositol hexakisphosphate binding"/>
    <property type="evidence" value="ECO:0007669"/>
    <property type="project" value="TreeGrafter"/>
</dbReference>
<dbReference type="PANTHER" id="PTHR12960">
    <property type="entry name" value="GLE-1-RELATED"/>
    <property type="match status" value="1"/>
</dbReference>
<dbReference type="EMBL" id="JAGPXD010000003">
    <property type="protein sequence ID" value="KAH7361984.1"/>
    <property type="molecule type" value="Genomic_DNA"/>
</dbReference>
<feature type="compositionally biased region" description="Basic and acidic residues" evidence="11">
    <location>
        <begin position="20"/>
        <end position="39"/>
    </location>
</feature>
<accession>A0A8K0TC91</accession>
<protein>
    <recommendedName>
        <fullName evidence="9">mRNA export factor GLE1</fullName>
    </recommendedName>
    <alternativeName>
        <fullName evidence="10">Nucleoporin GLE1</fullName>
    </alternativeName>
</protein>
<evidence type="ECO:0000256" key="10">
    <source>
        <dbReference type="ARBA" id="ARBA00029983"/>
    </source>
</evidence>
<evidence type="ECO:0000256" key="8">
    <source>
        <dbReference type="ARBA" id="ARBA00023242"/>
    </source>
</evidence>
<feature type="compositionally biased region" description="Low complexity" evidence="11">
    <location>
        <begin position="129"/>
        <end position="165"/>
    </location>
</feature>
<evidence type="ECO:0000256" key="5">
    <source>
        <dbReference type="ARBA" id="ARBA00022927"/>
    </source>
</evidence>
<feature type="compositionally biased region" description="Pro residues" evidence="11">
    <location>
        <begin position="209"/>
        <end position="230"/>
    </location>
</feature>
<proteinExistence type="inferred from homology"/>
<organism evidence="12 13">
    <name type="scientific">Plectosphaerella cucumerina</name>
    <dbReference type="NCBI Taxonomy" id="40658"/>
    <lineage>
        <taxon>Eukaryota</taxon>
        <taxon>Fungi</taxon>
        <taxon>Dikarya</taxon>
        <taxon>Ascomycota</taxon>
        <taxon>Pezizomycotina</taxon>
        <taxon>Sordariomycetes</taxon>
        <taxon>Hypocreomycetidae</taxon>
        <taxon>Glomerellales</taxon>
        <taxon>Plectosphaerellaceae</taxon>
        <taxon>Plectosphaerella</taxon>
    </lineage>
</organism>
<evidence type="ECO:0000256" key="1">
    <source>
        <dbReference type="ARBA" id="ARBA00004567"/>
    </source>
</evidence>
<dbReference type="AlphaFoldDB" id="A0A8K0TC91"/>
<dbReference type="OrthoDB" id="420884at2759"/>
<dbReference type="CDD" id="cd22249">
    <property type="entry name" value="UDM1_RNF168_RNF169-like"/>
    <property type="match status" value="1"/>
</dbReference>
<name>A0A8K0TC91_9PEZI</name>
<evidence type="ECO:0000256" key="2">
    <source>
        <dbReference type="ARBA" id="ARBA00011056"/>
    </source>
</evidence>
<comment type="similarity">
    <text evidence="2">Belongs to the GLE1 family.</text>
</comment>
<keyword evidence="4" id="KW-0509">mRNA transport</keyword>
<evidence type="ECO:0000256" key="7">
    <source>
        <dbReference type="ARBA" id="ARBA00023132"/>
    </source>
</evidence>
<dbReference type="Pfam" id="PF07817">
    <property type="entry name" value="GLE1"/>
    <property type="match status" value="1"/>
</dbReference>
<keyword evidence="5" id="KW-0653">Protein transport</keyword>
<evidence type="ECO:0000256" key="3">
    <source>
        <dbReference type="ARBA" id="ARBA00022448"/>
    </source>
</evidence>
<comment type="subcellular location">
    <subcellularLocation>
        <location evidence="1">Nucleus</location>
        <location evidence="1">Nuclear pore complex</location>
    </subcellularLocation>
</comment>
<evidence type="ECO:0000256" key="11">
    <source>
        <dbReference type="SAM" id="MobiDB-lite"/>
    </source>
</evidence>
<evidence type="ECO:0000313" key="12">
    <source>
        <dbReference type="EMBL" id="KAH7361984.1"/>
    </source>
</evidence>
<evidence type="ECO:0000256" key="9">
    <source>
        <dbReference type="ARBA" id="ARBA00026227"/>
    </source>
</evidence>
<dbReference type="PANTHER" id="PTHR12960:SF0">
    <property type="entry name" value="MRNA EXPORT FACTOR GLE1"/>
    <property type="match status" value="1"/>
</dbReference>
<feature type="region of interest" description="Disordered" evidence="11">
    <location>
        <begin position="66"/>
        <end position="232"/>
    </location>
</feature>
<feature type="region of interest" description="Disordered" evidence="11">
    <location>
        <begin position="1"/>
        <end position="39"/>
    </location>
</feature>
<dbReference type="GO" id="GO:0016973">
    <property type="term" value="P:poly(A)+ mRNA export from nucleus"/>
    <property type="evidence" value="ECO:0007669"/>
    <property type="project" value="InterPro"/>
</dbReference>
<dbReference type="InterPro" id="IPR038506">
    <property type="entry name" value="GLE1-like_sf"/>
</dbReference>
<feature type="compositionally biased region" description="Polar residues" evidence="11">
    <location>
        <begin position="8"/>
        <end position="17"/>
    </location>
</feature>
<keyword evidence="7" id="KW-0906">Nuclear pore complex</keyword>
<evidence type="ECO:0000313" key="13">
    <source>
        <dbReference type="Proteomes" id="UP000813385"/>
    </source>
</evidence>
<feature type="compositionally biased region" description="Basic and acidic residues" evidence="11">
    <location>
        <begin position="66"/>
        <end position="107"/>
    </location>
</feature>
<gene>
    <name evidence="12" type="ORF">B0T11DRAFT_79284</name>
</gene>
<evidence type="ECO:0000256" key="4">
    <source>
        <dbReference type="ARBA" id="ARBA00022816"/>
    </source>
</evidence>
<reference evidence="12" key="1">
    <citation type="journal article" date="2021" name="Nat. Commun.">
        <title>Genetic determinants of endophytism in the Arabidopsis root mycobiome.</title>
        <authorList>
            <person name="Mesny F."/>
            <person name="Miyauchi S."/>
            <person name="Thiergart T."/>
            <person name="Pickel B."/>
            <person name="Atanasova L."/>
            <person name="Karlsson M."/>
            <person name="Huettel B."/>
            <person name="Barry K.W."/>
            <person name="Haridas S."/>
            <person name="Chen C."/>
            <person name="Bauer D."/>
            <person name="Andreopoulos W."/>
            <person name="Pangilinan J."/>
            <person name="LaButti K."/>
            <person name="Riley R."/>
            <person name="Lipzen A."/>
            <person name="Clum A."/>
            <person name="Drula E."/>
            <person name="Henrissat B."/>
            <person name="Kohler A."/>
            <person name="Grigoriev I.V."/>
            <person name="Martin F.M."/>
            <person name="Hacquard S."/>
        </authorList>
    </citation>
    <scope>NUCLEOTIDE SEQUENCE</scope>
    <source>
        <strain evidence="12">MPI-CAGE-AT-0016</strain>
    </source>
</reference>
<dbReference type="GO" id="GO:0044614">
    <property type="term" value="C:nuclear pore cytoplasmic filaments"/>
    <property type="evidence" value="ECO:0007669"/>
    <property type="project" value="TreeGrafter"/>
</dbReference>
<keyword evidence="6" id="KW-0811">Translocation</keyword>
<dbReference type="InterPro" id="IPR012476">
    <property type="entry name" value="GLE1"/>
</dbReference>
<comment type="caution">
    <text evidence="12">The sequence shown here is derived from an EMBL/GenBank/DDBJ whole genome shotgun (WGS) entry which is preliminary data.</text>
</comment>
<keyword evidence="13" id="KW-1185">Reference proteome</keyword>
<keyword evidence="3" id="KW-0813">Transport</keyword>
<dbReference type="Proteomes" id="UP000813385">
    <property type="component" value="Unassembled WGS sequence"/>
</dbReference>
<evidence type="ECO:0000256" key="6">
    <source>
        <dbReference type="ARBA" id="ARBA00023010"/>
    </source>
</evidence>
<keyword evidence="8" id="KW-0539">Nucleus</keyword>
<dbReference type="GO" id="GO:0015031">
    <property type="term" value="P:protein transport"/>
    <property type="evidence" value="ECO:0007669"/>
    <property type="project" value="UniProtKB-KW"/>
</dbReference>
<dbReference type="GO" id="GO:0005543">
    <property type="term" value="F:phospholipid binding"/>
    <property type="evidence" value="ECO:0007669"/>
    <property type="project" value="TreeGrafter"/>
</dbReference>
<dbReference type="GO" id="GO:0031369">
    <property type="term" value="F:translation initiation factor binding"/>
    <property type="evidence" value="ECO:0007669"/>
    <property type="project" value="TreeGrafter"/>
</dbReference>